<dbReference type="Proteomes" id="UP001064489">
    <property type="component" value="Chromosome 2"/>
</dbReference>
<protein>
    <submittedName>
        <fullName evidence="1">Uncharacterized protein</fullName>
    </submittedName>
</protein>
<evidence type="ECO:0000313" key="1">
    <source>
        <dbReference type="EMBL" id="KAI9160807.1"/>
    </source>
</evidence>
<accession>A0AAD5IEN5</accession>
<reference evidence="1" key="2">
    <citation type="submission" date="2023-02" db="EMBL/GenBank/DDBJ databases">
        <authorList>
            <person name="Swenson N.G."/>
            <person name="Wegrzyn J.L."/>
            <person name="Mcevoy S.L."/>
        </authorList>
    </citation>
    <scope>NUCLEOTIDE SEQUENCE</scope>
    <source>
        <strain evidence="1">91603</strain>
        <tissue evidence="1">Leaf</tissue>
    </source>
</reference>
<gene>
    <name evidence="1" type="ORF">LWI28_011708</name>
</gene>
<comment type="caution">
    <text evidence="1">The sequence shown here is derived from an EMBL/GenBank/DDBJ whole genome shotgun (WGS) entry which is preliminary data.</text>
</comment>
<dbReference type="EMBL" id="JAJSOW010000106">
    <property type="protein sequence ID" value="KAI9160807.1"/>
    <property type="molecule type" value="Genomic_DNA"/>
</dbReference>
<reference evidence="1" key="1">
    <citation type="journal article" date="2022" name="Plant J.">
        <title>Strategies of tolerance reflected in two North American maple genomes.</title>
        <authorList>
            <person name="McEvoy S.L."/>
            <person name="Sezen U.U."/>
            <person name="Trouern-Trend A."/>
            <person name="McMahon S.M."/>
            <person name="Schaberg P.G."/>
            <person name="Yang J."/>
            <person name="Wegrzyn J.L."/>
            <person name="Swenson N.G."/>
        </authorList>
    </citation>
    <scope>NUCLEOTIDE SEQUENCE</scope>
    <source>
        <strain evidence="1">91603</strain>
    </source>
</reference>
<proteinExistence type="predicted"/>
<dbReference type="AlphaFoldDB" id="A0AAD5IEN5"/>
<keyword evidence="2" id="KW-1185">Reference proteome</keyword>
<organism evidence="1 2">
    <name type="scientific">Acer negundo</name>
    <name type="common">Box elder</name>
    <dbReference type="NCBI Taxonomy" id="4023"/>
    <lineage>
        <taxon>Eukaryota</taxon>
        <taxon>Viridiplantae</taxon>
        <taxon>Streptophyta</taxon>
        <taxon>Embryophyta</taxon>
        <taxon>Tracheophyta</taxon>
        <taxon>Spermatophyta</taxon>
        <taxon>Magnoliopsida</taxon>
        <taxon>eudicotyledons</taxon>
        <taxon>Gunneridae</taxon>
        <taxon>Pentapetalae</taxon>
        <taxon>rosids</taxon>
        <taxon>malvids</taxon>
        <taxon>Sapindales</taxon>
        <taxon>Sapindaceae</taxon>
        <taxon>Hippocastanoideae</taxon>
        <taxon>Acereae</taxon>
        <taxon>Acer</taxon>
    </lineage>
</organism>
<evidence type="ECO:0000313" key="2">
    <source>
        <dbReference type="Proteomes" id="UP001064489"/>
    </source>
</evidence>
<name>A0AAD5IEN5_ACENE</name>
<sequence length="260" mass="30039">MRPQSHVLRQPRHDNTIWIKIIGSPRCSNVVSHGTCCHKHSGRRLRSQAEMKYVKPLNLYMQWRKELTNRRLLGLYLDNEAIRGSTNLHDKLQTLISRYNVMGLVLNYPHLTNTDIPYGFIRCGVMMDGHEKEFSFDSQVSYYNARHMNHPAPYEAGFYQNKWGHGRWRLQSDAKLFGDLYHEDQDLKSLSAELEALEKSDYGLKTARFINNLSNSLNFGGINFTYWDKTITPKGYLHSGVFVSWCHCQGLGSLKTPGVV</sequence>